<proteinExistence type="predicted"/>
<dbReference type="Proteomes" id="UP000054524">
    <property type="component" value="Unassembled WGS sequence"/>
</dbReference>
<evidence type="ECO:0000313" key="3">
    <source>
        <dbReference type="EMBL" id="KFG27395.1"/>
    </source>
</evidence>
<dbReference type="AlphaFoldDB" id="H8ZFQ4"/>
<dbReference type="EMBL" id="AKIJ01000001">
    <property type="protein sequence ID" value="KFG27395.1"/>
    <property type="molecule type" value="Genomic_DNA"/>
</dbReference>
<keyword evidence="4" id="KW-1185">Reference proteome</keyword>
<sequence>MPILSAVAGISLLDGRSGILNSYKPVLLDMAKSSSVLFNLPVSVGDSVSINNSTGKITRMTMQYITLENKEATTYIPTHLVYGYIIKKFK</sequence>
<reference evidence="3" key="2">
    <citation type="submission" date="2012-10" db="EMBL/GenBank/DDBJ databases">
        <authorList>
            <consortium name="The Broad Institute Genome Sequencing Platform"/>
            <consortium name="The Broad Institute Genome Sequencing Center for Infectious Disease"/>
            <person name="Cuomo C."/>
            <person name="Troemel E."/>
            <person name="Walker B."/>
            <person name="Young S.K."/>
            <person name="Zeng Q."/>
            <person name="Gargeya S."/>
            <person name="Fitzgerald M."/>
            <person name="Haas B."/>
            <person name="Abouelleil A."/>
            <person name="Alvarado L."/>
            <person name="Arachchi H.M."/>
            <person name="Berlin A.M."/>
            <person name="Chapman S.B."/>
            <person name="Goldberg J."/>
            <person name="Griggs A."/>
            <person name="Gujja S."/>
            <person name="Hansen M."/>
            <person name="Howarth C."/>
            <person name="Imamovic A."/>
            <person name="Larimer J."/>
            <person name="McCowan C."/>
            <person name="Murphy C."/>
            <person name="Neiman D."/>
            <person name="Pearson M."/>
            <person name="Priest M."/>
            <person name="Roberts A."/>
            <person name="Saif S."/>
            <person name="Shea T."/>
            <person name="Sisk P."/>
            <person name="Sykes S."/>
            <person name="Wortman J."/>
            <person name="Nusbaum C."/>
            <person name="Birren B."/>
        </authorList>
    </citation>
    <scope>NUCLEOTIDE SEQUENCE</scope>
    <source>
        <strain evidence="3">ERTm6</strain>
    </source>
</reference>
<dbReference type="GO" id="GO:0016020">
    <property type="term" value="C:membrane"/>
    <property type="evidence" value="ECO:0007669"/>
    <property type="project" value="InterPro"/>
</dbReference>
<accession>H8ZFQ4</accession>
<dbReference type="InterPro" id="IPR006685">
    <property type="entry name" value="MscS_channel_2nd"/>
</dbReference>
<evidence type="ECO:0000259" key="1">
    <source>
        <dbReference type="Pfam" id="PF00924"/>
    </source>
</evidence>
<dbReference type="EMBL" id="JH604640">
    <property type="protein sequence ID" value="EHY64615.1"/>
    <property type="molecule type" value="Genomic_DNA"/>
</dbReference>
<dbReference type="HOGENOM" id="CLU_2441373_0_0_1"/>
<dbReference type="Proteomes" id="UP000005622">
    <property type="component" value="Unassembled WGS sequence"/>
</dbReference>
<evidence type="ECO:0000313" key="2">
    <source>
        <dbReference type="EMBL" id="EHY64615.1"/>
    </source>
</evidence>
<organism evidence="2">
    <name type="scientific">Nematocida ausubeli (strain ATCC PRA-371 / ERTm2)</name>
    <name type="common">Nematode killer fungus</name>
    <dbReference type="NCBI Taxonomy" id="1913371"/>
    <lineage>
        <taxon>Eukaryota</taxon>
        <taxon>Fungi</taxon>
        <taxon>Fungi incertae sedis</taxon>
        <taxon>Microsporidia</taxon>
        <taxon>Nematocida</taxon>
    </lineage>
</organism>
<reference evidence="3 4" key="3">
    <citation type="journal article" date="2014" name="Genome Announc.">
        <title>Genome Sequence of the Microsporidian Species Nematocida sp1 Strain ERTm6 (ATCC PRA-372).</title>
        <authorList>
            <person name="Bakowski M.A."/>
            <person name="Priest M."/>
            <person name="Young S."/>
            <person name="Cuomo C.A."/>
            <person name="Troemel E.R."/>
        </authorList>
    </citation>
    <scope>NUCLEOTIDE SEQUENCE [LARGE SCALE GENOMIC DNA]</scope>
    <source>
        <strain evidence="3 4">ERTm6</strain>
    </source>
</reference>
<gene>
    <name evidence="2" type="ORF">NERG_02425</name>
    <name evidence="3" type="ORF">NESG_00473</name>
</gene>
<dbReference type="Pfam" id="PF00924">
    <property type="entry name" value="MS_channel_2nd"/>
    <property type="match status" value="1"/>
</dbReference>
<protein>
    <recommendedName>
        <fullName evidence="1">Mechanosensitive ion channel MscS domain-containing protein</fullName>
    </recommendedName>
</protein>
<dbReference type="GO" id="GO:0055085">
    <property type="term" value="P:transmembrane transport"/>
    <property type="evidence" value="ECO:0007669"/>
    <property type="project" value="InterPro"/>
</dbReference>
<accession>A0A086J5H7</accession>
<evidence type="ECO:0000313" key="4">
    <source>
        <dbReference type="Proteomes" id="UP000054524"/>
    </source>
</evidence>
<reference evidence="2" key="1">
    <citation type="submission" date="2011-03" db="EMBL/GenBank/DDBJ databases">
        <title>The Genome Sequence of Nematocida sp1 strain ERTm2.</title>
        <authorList>
            <consortium name="The Broad Institute Genome Sequencing Platform"/>
            <consortium name="The Broad Institute Genome Sequencing Center for Infectious Disease"/>
            <person name="Cuomo C."/>
            <person name="Troemel E."/>
            <person name="Young S.K."/>
            <person name="Zeng Q."/>
            <person name="Gargeya S."/>
            <person name="Fitzgerald M."/>
            <person name="Haas B."/>
            <person name="Abouelleil A."/>
            <person name="Alvarado L."/>
            <person name="Arachchi H.M."/>
            <person name="Berlin A."/>
            <person name="Brown A."/>
            <person name="Chapman S.B."/>
            <person name="Chen Z."/>
            <person name="Dunbar C."/>
            <person name="Freedman E."/>
            <person name="Gearin G."/>
            <person name="Gellesch M."/>
            <person name="Goldberg J."/>
            <person name="Griggs A."/>
            <person name="Gujja S."/>
            <person name="Heilman E.R."/>
            <person name="Heiman D."/>
            <person name="Howarth C."/>
            <person name="Larson L."/>
            <person name="Lui A."/>
            <person name="MacDonald P.J.P."/>
            <person name="Mehta T."/>
            <person name="Montmayeur A."/>
            <person name="Murphy C."/>
            <person name="Neiman D."/>
            <person name="Pearson M."/>
            <person name="Priest M."/>
            <person name="Roberts A."/>
            <person name="Saif S."/>
            <person name="Shea T."/>
            <person name="Shenoy N."/>
            <person name="Sisk P."/>
            <person name="Stolte C."/>
            <person name="Sykes S."/>
            <person name="White J."/>
            <person name="Yandava C."/>
            <person name="Wortman J."/>
            <person name="Nusbaum C."/>
            <person name="Birren B."/>
        </authorList>
    </citation>
    <scope>NUCLEOTIDE SEQUENCE</scope>
    <source>
        <strain evidence="2">ERTm2</strain>
    </source>
</reference>
<name>H8ZFQ4_NEMA1</name>
<dbReference type="OrthoDB" id="2187336at2759"/>
<feature type="domain" description="Mechanosensitive ion channel MscS" evidence="1">
    <location>
        <begin position="27"/>
        <end position="78"/>
    </location>
</feature>